<keyword evidence="2" id="KW-1185">Reference proteome</keyword>
<gene>
    <name evidence="1" type="ORF">C447_00125</name>
</gene>
<accession>M0MBD4</accession>
<dbReference type="AlphaFoldDB" id="M0MBD4"/>
<dbReference type="Proteomes" id="UP000011566">
    <property type="component" value="Unassembled WGS sequence"/>
</dbReference>
<dbReference type="EMBL" id="AOMB01000003">
    <property type="protein sequence ID" value="EMA41949.1"/>
    <property type="molecule type" value="Genomic_DNA"/>
</dbReference>
<name>M0MBD4_9EURY</name>
<organism evidence="1 2">
    <name type="scientific">Halococcus hamelinensis 100A6</name>
    <dbReference type="NCBI Taxonomy" id="1132509"/>
    <lineage>
        <taxon>Archaea</taxon>
        <taxon>Methanobacteriati</taxon>
        <taxon>Methanobacteriota</taxon>
        <taxon>Stenosarchaea group</taxon>
        <taxon>Halobacteria</taxon>
        <taxon>Halobacteriales</taxon>
        <taxon>Halococcaceae</taxon>
        <taxon>Halococcus</taxon>
    </lineage>
</organism>
<comment type="caution">
    <text evidence="1">The sequence shown here is derived from an EMBL/GenBank/DDBJ whole genome shotgun (WGS) entry which is preliminary data.</text>
</comment>
<protein>
    <submittedName>
        <fullName evidence="1">Uncharacterized protein</fullName>
    </submittedName>
</protein>
<evidence type="ECO:0000313" key="2">
    <source>
        <dbReference type="Proteomes" id="UP000011566"/>
    </source>
</evidence>
<proteinExistence type="predicted"/>
<dbReference type="PATRIC" id="fig|1132509.6.peg.25"/>
<sequence length="149" mass="17620">MWVHKQKEGRALFIEELDELRDFAEEYATTLEDISAAYARVYDGEQPMISHSNLQDELGLSGPDTWAAASVLVGFGELHRAKDDQWWWVYASGYLAELCRERELSLKRYIEMRPILKEFQDEVVNWYQIRNMHGNLQPKTMRQIKLEYC</sequence>
<reference evidence="1 2" key="1">
    <citation type="journal article" date="2014" name="PLoS Genet.">
        <title>Phylogenetically driven sequencing of extremely halophilic archaea reveals strategies for static and dynamic osmo-response.</title>
        <authorList>
            <person name="Becker E.A."/>
            <person name="Seitzer P.M."/>
            <person name="Tritt A."/>
            <person name="Larsen D."/>
            <person name="Krusor M."/>
            <person name="Yao A.I."/>
            <person name="Wu D."/>
            <person name="Madern D."/>
            <person name="Eisen J.A."/>
            <person name="Darling A.E."/>
            <person name="Facciotti M.T."/>
        </authorList>
    </citation>
    <scope>NUCLEOTIDE SEQUENCE [LARGE SCALE GENOMIC DNA]</scope>
    <source>
        <strain evidence="1 2">100A6</strain>
    </source>
</reference>
<evidence type="ECO:0000313" key="1">
    <source>
        <dbReference type="EMBL" id="EMA41949.1"/>
    </source>
</evidence>
<dbReference type="RefSeq" id="WP_007689611.1">
    <property type="nucleotide sequence ID" value="NZ_AJRK01000437.1"/>
</dbReference>